<keyword evidence="5" id="KW-0998">Cell outer membrane</keyword>
<name>A0A5S3PSV3_9FLAO</name>
<proteinExistence type="inferred from homology"/>
<evidence type="ECO:0000313" key="9">
    <source>
        <dbReference type="EMBL" id="TMM55760.1"/>
    </source>
</evidence>
<dbReference type="Pfam" id="PF14322">
    <property type="entry name" value="SusD-like_3"/>
    <property type="match status" value="1"/>
</dbReference>
<comment type="similarity">
    <text evidence="2">Belongs to the SusD family.</text>
</comment>
<feature type="domain" description="SusD-like N-terminal" evidence="8">
    <location>
        <begin position="85"/>
        <end position="226"/>
    </location>
</feature>
<dbReference type="InterPro" id="IPR012944">
    <property type="entry name" value="SusD_RagB_dom"/>
</dbReference>
<accession>A0A5S3PSV3</accession>
<dbReference type="GO" id="GO:0009279">
    <property type="term" value="C:cell outer membrane"/>
    <property type="evidence" value="ECO:0007669"/>
    <property type="project" value="UniProtKB-SubCell"/>
</dbReference>
<evidence type="ECO:0000256" key="5">
    <source>
        <dbReference type="ARBA" id="ARBA00023237"/>
    </source>
</evidence>
<comment type="subcellular location">
    <subcellularLocation>
        <location evidence="1">Cell outer membrane</location>
    </subcellularLocation>
</comment>
<dbReference type="Gene3D" id="1.25.40.390">
    <property type="match status" value="1"/>
</dbReference>
<dbReference type="InterPro" id="IPR011990">
    <property type="entry name" value="TPR-like_helical_dom_sf"/>
</dbReference>
<sequence>MNQTKKMFLLLVSVLTITSCEDVLDTDNLGAYSEDTVYSDPDLLERVVFSAYNSTEGWALNKTIWWSRRYNIEAGSFEAKFNFRDLDRLRLRGNGWTAQNEGDFRNKWRDNFRFINEINQFLDNVDDSQAMADDPEKVNSLKAEMKFLRANIYTKMIKMYGGVPIFTTAFGLDSDFDVTRNTYEECVDFIVKELDEAAAVLPETRPAGEFGRATKLAALAVKSRTLLFAASSLHDSSTEPSGPLYDYSKATKWQDAADAAKEIIDIVGAKDLIATPDAQSYRNLFLSPNEDILFARAYGGDLYDFGLDANSLIDQTQSPPGYGGWAISSPSHNFALEFNMADGTSTDGATFDPADPNANREMRYYAILNFQGANFRGRPIDYALSPDNPALHGLDSPEGSTAGSPGNDLHSSKTGYNIRKFHNESLASINETTPGRPYILYRLAEIYLNYAEAKAELGDEVEALAFLNKVSTRALQPEITASGTDLLEAIKRERRIELAFEGHNFWDERRWMNTEHLGFDIKGLQWEKDATGNLTHTEYTVVTRPWFDKQYYLPIPNNEILKAPSLIQNAGY</sequence>
<dbReference type="InterPro" id="IPR033985">
    <property type="entry name" value="SusD-like_N"/>
</dbReference>
<feature type="domain" description="RagB/SusD" evidence="7">
    <location>
        <begin position="310"/>
        <end position="572"/>
    </location>
</feature>
<evidence type="ECO:0000256" key="2">
    <source>
        <dbReference type="ARBA" id="ARBA00006275"/>
    </source>
</evidence>
<dbReference type="Pfam" id="PF07980">
    <property type="entry name" value="SusD_RagB"/>
    <property type="match status" value="1"/>
</dbReference>
<dbReference type="AlphaFoldDB" id="A0A5S3PSV3"/>
<keyword evidence="10" id="KW-1185">Reference proteome</keyword>
<dbReference type="Proteomes" id="UP000310314">
    <property type="component" value="Unassembled WGS sequence"/>
</dbReference>
<evidence type="ECO:0000256" key="6">
    <source>
        <dbReference type="SAM" id="MobiDB-lite"/>
    </source>
</evidence>
<evidence type="ECO:0000256" key="3">
    <source>
        <dbReference type="ARBA" id="ARBA00022729"/>
    </source>
</evidence>
<keyword evidence="3" id="KW-0732">Signal</keyword>
<dbReference type="OrthoDB" id="5694214at2"/>
<dbReference type="SUPFAM" id="SSF48452">
    <property type="entry name" value="TPR-like"/>
    <property type="match status" value="1"/>
</dbReference>
<dbReference type="EMBL" id="VATY01000003">
    <property type="protein sequence ID" value="TMM55760.1"/>
    <property type="molecule type" value="Genomic_DNA"/>
</dbReference>
<evidence type="ECO:0000313" key="10">
    <source>
        <dbReference type="Proteomes" id="UP000310314"/>
    </source>
</evidence>
<gene>
    <name evidence="9" type="ORF">FEE95_13955</name>
</gene>
<evidence type="ECO:0000256" key="4">
    <source>
        <dbReference type="ARBA" id="ARBA00023136"/>
    </source>
</evidence>
<organism evidence="9 10">
    <name type="scientific">Maribacter algarum</name>
    <name type="common">ex Zhang et al. 2020</name>
    <dbReference type="NCBI Taxonomy" id="2578118"/>
    <lineage>
        <taxon>Bacteria</taxon>
        <taxon>Pseudomonadati</taxon>
        <taxon>Bacteroidota</taxon>
        <taxon>Flavobacteriia</taxon>
        <taxon>Flavobacteriales</taxon>
        <taxon>Flavobacteriaceae</taxon>
        <taxon>Maribacter</taxon>
    </lineage>
</organism>
<comment type="caution">
    <text evidence="9">The sequence shown here is derived from an EMBL/GenBank/DDBJ whole genome shotgun (WGS) entry which is preliminary data.</text>
</comment>
<evidence type="ECO:0000259" key="8">
    <source>
        <dbReference type="Pfam" id="PF14322"/>
    </source>
</evidence>
<evidence type="ECO:0000256" key="1">
    <source>
        <dbReference type="ARBA" id="ARBA00004442"/>
    </source>
</evidence>
<protein>
    <submittedName>
        <fullName evidence="9">RagB/SusD family nutrient uptake outer membrane protein</fullName>
    </submittedName>
</protein>
<feature type="region of interest" description="Disordered" evidence="6">
    <location>
        <begin position="388"/>
        <end position="413"/>
    </location>
</feature>
<evidence type="ECO:0000259" key="7">
    <source>
        <dbReference type="Pfam" id="PF07980"/>
    </source>
</evidence>
<dbReference type="PROSITE" id="PS51257">
    <property type="entry name" value="PROKAR_LIPOPROTEIN"/>
    <property type="match status" value="1"/>
</dbReference>
<reference evidence="9 10" key="1">
    <citation type="submission" date="2019-05" db="EMBL/GenBank/DDBJ databases">
        <authorList>
            <person name="Zhang J.-Y."/>
            <person name="Feg X."/>
            <person name="Du Z.-J."/>
        </authorList>
    </citation>
    <scope>NUCLEOTIDE SEQUENCE [LARGE SCALE GENOMIC DNA]</scope>
    <source>
        <strain evidence="9 10">RZ26</strain>
    </source>
</reference>
<dbReference type="RefSeq" id="WP_138658630.1">
    <property type="nucleotide sequence ID" value="NZ_VATY01000003.1"/>
</dbReference>
<keyword evidence="4" id="KW-0472">Membrane</keyword>